<reference evidence="2 3" key="1">
    <citation type="submission" date="2013-06" db="EMBL/GenBank/DDBJ databases">
        <authorList>
            <person name="Weinstock G."/>
            <person name="Sodergren E."/>
            <person name="Lobos E.A."/>
            <person name="Fulton L."/>
            <person name="Fulton R."/>
            <person name="Courtney L."/>
            <person name="Fronick C."/>
            <person name="O'Laughlin M."/>
            <person name="Godfrey J."/>
            <person name="Wilson R.M."/>
            <person name="Miner T."/>
            <person name="Farmer C."/>
            <person name="Delehaunty K."/>
            <person name="Cordes M."/>
            <person name="Minx P."/>
            <person name="Tomlinson C."/>
            <person name="Chen J."/>
            <person name="Wollam A."/>
            <person name="Pepin K.H."/>
            <person name="Bhonagiri V."/>
            <person name="Zhang X."/>
            <person name="Warren W."/>
            <person name="Mitreva M."/>
            <person name="Mardis E.R."/>
            <person name="Wilson R.K."/>
        </authorList>
    </citation>
    <scope>NUCLEOTIDE SEQUENCE [LARGE SCALE GENOMIC DNA]</scope>
    <source>
        <strain evidence="2 3">JCP8017A</strain>
    </source>
</reference>
<dbReference type="HOGENOM" id="CLU_110683_1_1_11"/>
<dbReference type="Pfam" id="PF13274">
    <property type="entry name" value="SocA_Panacea"/>
    <property type="match status" value="1"/>
</dbReference>
<protein>
    <recommendedName>
        <fullName evidence="1">Antitoxin SocA-like Panacea domain-containing protein</fullName>
    </recommendedName>
</protein>
<dbReference type="PATRIC" id="fig|1261062.4.peg.92"/>
<proteinExistence type="predicted"/>
<sequence>MEELQGIGANATWVANNILQRAFRDKVDVSPMKLQKLLYFVTCLYQRKTRKRLLSEPFQQWKYGPVCRSVYDEFHVFRGNPIRKYGKDSAGNMYRIDEDNNKELRKVLDFVWGMMRNMSAVTLSRITHRKDSAWSKAYEKKELYINENDMTHDCTFDDVMGLENA</sequence>
<dbReference type="RefSeq" id="WP_004575032.1">
    <property type="nucleotide sequence ID" value="NZ_KE347900.1"/>
</dbReference>
<name>T2PMG9_9BIFI</name>
<accession>T2PMG9</accession>
<dbReference type="InterPro" id="IPR025272">
    <property type="entry name" value="SocA_Panacea"/>
</dbReference>
<dbReference type="EMBL" id="ATJN01000002">
    <property type="protein sequence ID" value="EPI53521.1"/>
    <property type="molecule type" value="Genomic_DNA"/>
</dbReference>
<dbReference type="AlphaFoldDB" id="T2PMG9"/>
<dbReference type="Proteomes" id="UP000015779">
    <property type="component" value="Unassembled WGS sequence"/>
</dbReference>
<feature type="domain" description="Antitoxin SocA-like Panacea" evidence="1">
    <location>
        <begin position="34"/>
        <end position="134"/>
    </location>
</feature>
<evidence type="ECO:0000313" key="3">
    <source>
        <dbReference type="Proteomes" id="UP000015779"/>
    </source>
</evidence>
<organism evidence="2 3">
    <name type="scientific">Gardnerella pickettii JCP8017A</name>
    <dbReference type="NCBI Taxonomy" id="1261062"/>
    <lineage>
        <taxon>Bacteria</taxon>
        <taxon>Bacillati</taxon>
        <taxon>Actinomycetota</taxon>
        <taxon>Actinomycetes</taxon>
        <taxon>Bifidobacteriales</taxon>
        <taxon>Bifidobacteriaceae</taxon>
        <taxon>Gardnerella</taxon>
        <taxon>Gardnerella pickettii</taxon>
    </lineage>
</organism>
<evidence type="ECO:0000313" key="2">
    <source>
        <dbReference type="EMBL" id="EPI53521.1"/>
    </source>
</evidence>
<evidence type="ECO:0000259" key="1">
    <source>
        <dbReference type="Pfam" id="PF13274"/>
    </source>
</evidence>
<comment type="caution">
    <text evidence="2">The sequence shown here is derived from an EMBL/GenBank/DDBJ whole genome shotgun (WGS) entry which is preliminary data.</text>
</comment>
<gene>
    <name evidence="2" type="ORF">HMPREF1577_00100</name>
</gene>